<evidence type="ECO:0000256" key="5">
    <source>
        <dbReference type="SAM" id="MobiDB-lite"/>
    </source>
</evidence>
<reference evidence="8 9" key="1">
    <citation type="journal article" date="2020" name="ISME J.">
        <title>Uncovering the hidden diversity of litter-decomposition mechanisms in mushroom-forming fungi.</title>
        <authorList>
            <person name="Floudas D."/>
            <person name="Bentzer J."/>
            <person name="Ahren D."/>
            <person name="Johansson T."/>
            <person name="Persson P."/>
            <person name="Tunlid A."/>
        </authorList>
    </citation>
    <scope>NUCLEOTIDE SEQUENCE [LARGE SCALE GENOMIC DNA]</scope>
    <source>
        <strain evidence="8 9">CBS 146.42</strain>
    </source>
</reference>
<dbReference type="EMBL" id="JAACJO010000003">
    <property type="protein sequence ID" value="KAF5360869.1"/>
    <property type="molecule type" value="Genomic_DNA"/>
</dbReference>
<dbReference type="OrthoDB" id="266334at2759"/>
<feature type="compositionally biased region" description="Polar residues" evidence="5">
    <location>
        <begin position="694"/>
        <end position="704"/>
    </location>
</feature>
<feature type="compositionally biased region" description="Polar residues" evidence="5">
    <location>
        <begin position="321"/>
        <end position="347"/>
    </location>
</feature>
<feature type="region of interest" description="Disordered" evidence="5">
    <location>
        <begin position="631"/>
        <end position="680"/>
    </location>
</feature>
<feature type="compositionally biased region" description="Basic and acidic residues" evidence="5">
    <location>
        <begin position="631"/>
        <end position="651"/>
    </location>
</feature>
<keyword evidence="2" id="KW-0812">Transmembrane</keyword>
<evidence type="ECO:0000259" key="7">
    <source>
        <dbReference type="PROSITE" id="PS51469"/>
    </source>
</evidence>
<proteinExistence type="predicted"/>
<comment type="subcellular location">
    <subcellularLocation>
        <location evidence="1">Endomembrane system</location>
    </subcellularLocation>
</comment>
<keyword evidence="6" id="KW-0732">Signal</keyword>
<keyword evidence="3" id="KW-1133">Transmembrane helix</keyword>
<feature type="compositionally biased region" description="Low complexity" evidence="5">
    <location>
        <begin position="449"/>
        <end position="469"/>
    </location>
</feature>
<keyword evidence="4" id="KW-0472">Membrane</keyword>
<evidence type="ECO:0000313" key="9">
    <source>
        <dbReference type="Proteomes" id="UP000559027"/>
    </source>
</evidence>
<feature type="compositionally biased region" description="Polar residues" evidence="5">
    <location>
        <begin position="372"/>
        <end position="394"/>
    </location>
</feature>
<dbReference type="InterPro" id="IPR012919">
    <property type="entry name" value="SUN_dom"/>
</dbReference>
<dbReference type="PANTHER" id="PTHR12953">
    <property type="entry name" value="MEMBRANE PROTEIN CH1 RELATED"/>
    <property type="match status" value="1"/>
</dbReference>
<evidence type="ECO:0000256" key="3">
    <source>
        <dbReference type="ARBA" id="ARBA00022989"/>
    </source>
</evidence>
<dbReference type="GO" id="GO:0005737">
    <property type="term" value="C:cytoplasm"/>
    <property type="evidence" value="ECO:0007669"/>
    <property type="project" value="TreeGrafter"/>
</dbReference>
<name>A0A8H5G9M4_9AGAR</name>
<evidence type="ECO:0000256" key="4">
    <source>
        <dbReference type="ARBA" id="ARBA00023136"/>
    </source>
</evidence>
<protein>
    <recommendedName>
        <fullName evidence="7">SUN domain-containing protein</fullName>
    </recommendedName>
</protein>
<feature type="region of interest" description="Disordered" evidence="5">
    <location>
        <begin position="694"/>
        <end position="724"/>
    </location>
</feature>
<dbReference type="Pfam" id="PF07738">
    <property type="entry name" value="Sad1_UNC"/>
    <property type="match status" value="1"/>
</dbReference>
<feature type="region of interest" description="Disordered" evidence="5">
    <location>
        <begin position="321"/>
        <end position="469"/>
    </location>
</feature>
<feature type="region of interest" description="Disordered" evidence="5">
    <location>
        <begin position="906"/>
        <end position="929"/>
    </location>
</feature>
<feature type="region of interest" description="Disordered" evidence="5">
    <location>
        <begin position="80"/>
        <end position="137"/>
    </location>
</feature>
<gene>
    <name evidence="8" type="ORF">D9756_004947</name>
</gene>
<feature type="signal peptide" evidence="6">
    <location>
        <begin position="1"/>
        <end position="31"/>
    </location>
</feature>
<keyword evidence="9" id="KW-1185">Reference proteome</keyword>
<dbReference type="PANTHER" id="PTHR12953:SF0">
    <property type="entry name" value="SUN DOMAIN-CONTAINING OSSIFICATION FACTOR"/>
    <property type="match status" value="1"/>
</dbReference>
<dbReference type="PROSITE" id="PS51469">
    <property type="entry name" value="SUN"/>
    <property type="match status" value="1"/>
</dbReference>
<feature type="domain" description="SUN" evidence="7">
    <location>
        <begin position="130"/>
        <end position="298"/>
    </location>
</feature>
<feature type="compositionally biased region" description="Low complexity" evidence="5">
    <location>
        <begin position="90"/>
        <end position="103"/>
    </location>
</feature>
<evidence type="ECO:0000256" key="6">
    <source>
        <dbReference type="SAM" id="SignalP"/>
    </source>
</evidence>
<evidence type="ECO:0000256" key="2">
    <source>
        <dbReference type="ARBA" id="ARBA00022692"/>
    </source>
</evidence>
<evidence type="ECO:0000256" key="1">
    <source>
        <dbReference type="ARBA" id="ARBA00004308"/>
    </source>
</evidence>
<feature type="compositionally biased region" description="Polar residues" evidence="5">
    <location>
        <begin position="665"/>
        <end position="679"/>
    </location>
</feature>
<evidence type="ECO:0000313" key="8">
    <source>
        <dbReference type="EMBL" id="KAF5360869.1"/>
    </source>
</evidence>
<dbReference type="Proteomes" id="UP000559027">
    <property type="component" value="Unassembled WGS sequence"/>
</dbReference>
<dbReference type="InterPro" id="IPR045120">
    <property type="entry name" value="Suco/Slp1-like"/>
</dbReference>
<dbReference type="GO" id="GO:0016020">
    <property type="term" value="C:membrane"/>
    <property type="evidence" value="ECO:0007669"/>
    <property type="project" value="InterPro"/>
</dbReference>
<organism evidence="8 9">
    <name type="scientific">Leucocoprinus leucothites</name>
    <dbReference type="NCBI Taxonomy" id="201217"/>
    <lineage>
        <taxon>Eukaryota</taxon>
        <taxon>Fungi</taxon>
        <taxon>Dikarya</taxon>
        <taxon>Basidiomycota</taxon>
        <taxon>Agaricomycotina</taxon>
        <taxon>Agaricomycetes</taxon>
        <taxon>Agaricomycetidae</taxon>
        <taxon>Agaricales</taxon>
        <taxon>Agaricineae</taxon>
        <taxon>Agaricaceae</taxon>
        <taxon>Leucocoprinus</taxon>
    </lineage>
</organism>
<comment type="caution">
    <text evidence="8">The sequence shown here is derived from an EMBL/GenBank/DDBJ whole genome shotgun (WGS) entry which is preliminary data.</text>
</comment>
<dbReference type="GO" id="GO:0012505">
    <property type="term" value="C:endomembrane system"/>
    <property type="evidence" value="ECO:0007669"/>
    <property type="project" value="UniProtKB-SubCell"/>
</dbReference>
<dbReference type="GO" id="GO:0034975">
    <property type="term" value="P:protein folding in endoplasmic reticulum"/>
    <property type="evidence" value="ECO:0007669"/>
    <property type="project" value="TreeGrafter"/>
</dbReference>
<dbReference type="AlphaFoldDB" id="A0A8H5G9M4"/>
<accession>A0A8H5G9M4</accession>
<sequence>MFRKTSWARLQNTLSPAIALLLLIWIVPAASEPISYNDPFRAIALRATKPPDPPICCLNPLPSSEPVEDDLLLSFEEWKAKQHQTPENTSSSNSPSNGSNRPGNGIGNGSDPLKVEDTTSPPPVPPEDQQSHPAPVQELPLASSPHFRVPLIDRFNYASLDCSARVHKAHKGAKHPSNVLSSKKDRYMLSPCKTNGEQQFVVIELCEDIRIDTVQMANFEFFSGVFRDFTISVAKTSSEEEWTVAGTYKAKNVRGVQSFHPPTSLHGFYRYLRIDFHSHYGTEYYCPVSLVRVYGLTHLEEWKWELWEAESRAKIETSLKVSQMHRTAETVDSGNSSGETLPAESNDSPSEEMPMPSTPALPINETAGEATPSVTMTTDSPSHSTDTYLSSPLAITNPPDHTISPSSSVPVSTPTSVTSSPSPATSLLPHSTEPRNDATPLSASPHNGTTASTSPTSTVVSRNTSRTSSSIIVTASPLTTSHPFLPMPISGGESIYRMIVNRLVGLEQNHTLYGQYMAQQQHLVREALRRMGEDIGRLEGLEKIQRQAHDRTVLDWEKQRKQWQMEHAQLLQRIDYLSDEIIMEKRLGVAQLCLLLAVLVFMGLTRGSRGPIFEDRRHWRSTLKSLSGDWRRPRLNESRDSRTPREGRPIEISKSAPVRPMTLTAADSGSGLSSENAKTVASAPARLPLATLDTNAPGYQQRPQLNGDEKHRPDHGGTYLSSGITLGHRLTPGLEEYRGLAASGETRALSNGGGLISTPSKGSRVVGVYSPRPAFTSIRSITSASVPKRPVPLQRFHSSHGPTGSLEYVLGQTWTGSGGGPKSARKWARTAHLHEVKDKRKENESDTGLSYNMSGGSRGGIGDITVLGGDGGDVGDVFGSAGSSRTQGGDLQLERAKLLILRSEDTDADTDGWESASDVGVDSIEGGIM</sequence>
<feature type="compositionally biased region" description="Low complexity" evidence="5">
    <location>
        <begin position="402"/>
        <end position="431"/>
    </location>
</feature>
<feature type="compositionally biased region" description="Polar residues" evidence="5">
    <location>
        <begin position="439"/>
        <end position="448"/>
    </location>
</feature>
<feature type="chain" id="PRO_5034124160" description="SUN domain-containing protein" evidence="6">
    <location>
        <begin position="32"/>
        <end position="929"/>
    </location>
</feature>
<dbReference type="Gene3D" id="2.60.120.260">
    <property type="entry name" value="Galactose-binding domain-like"/>
    <property type="match status" value="1"/>
</dbReference>